<accession>A0A5J6X332</accession>
<keyword evidence="2" id="KW-1185">Reference proteome</keyword>
<evidence type="ECO:0000313" key="1">
    <source>
        <dbReference type="EMBL" id="QFI56533.1"/>
    </source>
</evidence>
<dbReference type="AlphaFoldDB" id="A0A5J6X332"/>
<reference evidence="1 2" key="1">
    <citation type="submission" date="2019-05" db="EMBL/GenBank/DDBJ databases">
        <title>OXA-830, a novel chromosomally encoded expanded-spectrum class D beta-lactamase in Aeromonas simiae.</title>
        <authorList>
            <person name="Zhou W."/>
            <person name="Chen Q."/>
        </authorList>
    </citation>
    <scope>NUCLEOTIDE SEQUENCE [LARGE SCALE GENOMIC DNA]</scope>
    <source>
        <strain evidence="1 2">A6</strain>
    </source>
</reference>
<dbReference type="EMBL" id="CP040449">
    <property type="protein sequence ID" value="QFI56533.1"/>
    <property type="molecule type" value="Genomic_DNA"/>
</dbReference>
<sequence length="86" mass="9539">MGRKLEDIIAEQPQEVVYIAKEIASKQLIQLRLMELLKRIGADASFQIDSCTVDSLQRLKQIVESGGGKLCLHVDLSDGSHDGFKL</sequence>
<dbReference type="RefSeq" id="WP_193002865.1">
    <property type="nucleotide sequence ID" value="NZ_CP040449.1"/>
</dbReference>
<dbReference type="Proteomes" id="UP000594034">
    <property type="component" value="Chromosome"/>
</dbReference>
<proteinExistence type="predicted"/>
<dbReference type="KEGG" id="asim:FE240_18770"/>
<evidence type="ECO:0000313" key="2">
    <source>
        <dbReference type="Proteomes" id="UP000594034"/>
    </source>
</evidence>
<protein>
    <submittedName>
        <fullName evidence="1">Uncharacterized protein</fullName>
    </submittedName>
</protein>
<organism evidence="1 2">
    <name type="scientific">Aeromonas simiae</name>
    <dbReference type="NCBI Taxonomy" id="218936"/>
    <lineage>
        <taxon>Bacteria</taxon>
        <taxon>Pseudomonadati</taxon>
        <taxon>Pseudomonadota</taxon>
        <taxon>Gammaproteobacteria</taxon>
        <taxon>Aeromonadales</taxon>
        <taxon>Aeromonadaceae</taxon>
        <taxon>Aeromonas</taxon>
    </lineage>
</organism>
<name>A0A5J6X332_9GAMM</name>
<gene>
    <name evidence="1" type="ORF">FE240_18770</name>
</gene>